<keyword evidence="2" id="KW-1185">Reference proteome</keyword>
<sequence length="843" mass="96506">MPYKDDDLPPKTYTLREFNRAAGRSLLRDQREFAAFTLTGRADDHQVVLDPLQNSILQREPVEVRRDFDSLIGISTRIILTCDIIIYPVSSNREVLTESVHFTIATMVEDVSPHSVSAHRIPNISFGRWGERNQIRILFPKLWSNERNGVILTQNEQREFYNLGLRPAMEELNPHEMSDWPALYDDEMFRAQKRSGAYAFQGKMVSHYDIDDLTPTIRRHLQANNVNWAEGFIFMFTVRGTKAISRHSMTEDSATTALADYLFALDIPIEATQDEQEQWYIDVGLEFYNAQHKCLQWRTDSHFHIIQDILNINDRTAQRITDIGSSKYSRDLSTHLTAVSGCRVEPGSRGKGQYEAVYVQMYTTDKAATYNPEGRFHGSATTCKEVMGITQPPEFCQKLFKLYQNASERIYSSARVEVRVPIKHATTILQNFSTPLIRTSLLIFDREIWWGFKSYRLLAATKILGFQALGSPELRIRSSALKLTIACTWLINGLHSRPDDGQAARSLMDNILPLVEQDLADRNTLAYIPRGRDDDDGLHPHNPYGVVFFKPLYMGANVPRFRIGYELPTLVYQFFFGMDHKAISNKYFPVGIVRPREGARPGRVVTNKTHRTPLFVNWTGVPPSKLFDLASKKICLLPHANDDGSDLDEPDDSNDPQEDIDSKLTGLWTQFLIDVMAKTPNQRGGISYCKLSAEARKLATEACFRNKTLSDVWNTCAYKMSSYEDRTCAFKHLWPPKDHILVGSTQNYANCRYYEDWKILIARIEDKEEVELLRKALRARLETLYWIPHACQDKLWVTSRHKDFQRLPLGTSGPAPRLLINGRLPKFVVPVSDIGGSDTENEL</sequence>
<dbReference type="OrthoDB" id="3261690at2759"/>
<evidence type="ECO:0000313" key="2">
    <source>
        <dbReference type="Proteomes" id="UP000308652"/>
    </source>
</evidence>
<proteinExistence type="predicted"/>
<protein>
    <submittedName>
        <fullName evidence="1">Uncharacterized protein</fullName>
    </submittedName>
</protein>
<name>A0A5C3LUX5_9AGAR</name>
<dbReference type="AlphaFoldDB" id="A0A5C3LUX5"/>
<evidence type="ECO:0000313" key="1">
    <source>
        <dbReference type="EMBL" id="TFK32541.1"/>
    </source>
</evidence>
<reference evidence="1 2" key="1">
    <citation type="journal article" date="2019" name="Nat. Ecol. Evol.">
        <title>Megaphylogeny resolves global patterns of mushroom evolution.</title>
        <authorList>
            <person name="Varga T."/>
            <person name="Krizsan K."/>
            <person name="Foldi C."/>
            <person name="Dima B."/>
            <person name="Sanchez-Garcia M."/>
            <person name="Sanchez-Ramirez S."/>
            <person name="Szollosi G.J."/>
            <person name="Szarkandi J.G."/>
            <person name="Papp V."/>
            <person name="Albert L."/>
            <person name="Andreopoulos W."/>
            <person name="Angelini C."/>
            <person name="Antonin V."/>
            <person name="Barry K.W."/>
            <person name="Bougher N.L."/>
            <person name="Buchanan P."/>
            <person name="Buyck B."/>
            <person name="Bense V."/>
            <person name="Catcheside P."/>
            <person name="Chovatia M."/>
            <person name="Cooper J."/>
            <person name="Damon W."/>
            <person name="Desjardin D."/>
            <person name="Finy P."/>
            <person name="Geml J."/>
            <person name="Haridas S."/>
            <person name="Hughes K."/>
            <person name="Justo A."/>
            <person name="Karasinski D."/>
            <person name="Kautmanova I."/>
            <person name="Kiss B."/>
            <person name="Kocsube S."/>
            <person name="Kotiranta H."/>
            <person name="LaButti K.M."/>
            <person name="Lechner B.E."/>
            <person name="Liimatainen K."/>
            <person name="Lipzen A."/>
            <person name="Lukacs Z."/>
            <person name="Mihaltcheva S."/>
            <person name="Morgado L.N."/>
            <person name="Niskanen T."/>
            <person name="Noordeloos M.E."/>
            <person name="Ohm R.A."/>
            <person name="Ortiz-Santana B."/>
            <person name="Ovrebo C."/>
            <person name="Racz N."/>
            <person name="Riley R."/>
            <person name="Savchenko A."/>
            <person name="Shiryaev A."/>
            <person name="Soop K."/>
            <person name="Spirin V."/>
            <person name="Szebenyi C."/>
            <person name="Tomsovsky M."/>
            <person name="Tulloss R.E."/>
            <person name="Uehling J."/>
            <person name="Grigoriev I.V."/>
            <person name="Vagvolgyi C."/>
            <person name="Papp T."/>
            <person name="Martin F.M."/>
            <person name="Miettinen O."/>
            <person name="Hibbett D.S."/>
            <person name="Nagy L.G."/>
        </authorList>
    </citation>
    <scope>NUCLEOTIDE SEQUENCE [LARGE SCALE GENOMIC DNA]</scope>
    <source>
        <strain evidence="1 2">CBS 166.37</strain>
    </source>
</reference>
<dbReference type="Proteomes" id="UP000308652">
    <property type="component" value="Unassembled WGS sequence"/>
</dbReference>
<dbReference type="EMBL" id="ML213671">
    <property type="protein sequence ID" value="TFK32541.1"/>
    <property type="molecule type" value="Genomic_DNA"/>
</dbReference>
<gene>
    <name evidence="1" type="ORF">BDQ12DRAFT_772989</name>
</gene>
<accession>A0A5C3LUX5</accession>
<organism evidence="1 2">
    <name type="scientific">Crucibulum laeve</name>
    <dbReference type="NCBI Taxonomy" id="68775"/>
    <lineage>
        <taxon>Eukaryota</taxon>
        <taxon>Fungi</taxon>
        <taxon>Dikarya</taxon>
        <taxon>Basidiomycota</taxon>
        <taxon>Agaricomycotina</taxon>
        <taxon>Agaricomycetes</taxon>
        <taxon>Agaricomycetidae</taxon>
        <taxon>Agaricales</taxon>
        <taxon>Agaricineae</taxon>
        <taxon>Nidulariaceae</taxon>
        <taxon>Crucibulum</taxon>
    </lineage>
</organism>